<evidence type="ECO:0000256" key="1">
    <source>
        <dbReference type="ARBA" id="ARBA00004141"/>
    </source>
</evidence>
<dbReference type="SMART" id="SM00831">
    <property type="entry name" value="Cation_ATPase_N"/>
    <property type="match status" value="1"/>
</dbReference>
<dbReference type="PANTHER" id="PTHR42861">
    <property type="entry name" value="CALCIUM-TRANSPORTING ATPASE"/>
    <property type="match status" value="1"/>
</dbReference>
<feature type="transmembrane region" description="Helical" evidence="2">
    <location>
        <begin position="95"/>
        <end position="113"/>
    </location>
</feature>
<evidence type="ECO:0000259" key="3">
    <source>
        <dbReference type="SMART" id="SM00831"/>
    </source>
</evidence>
<dbReference type="InterPro" id="IPR023298">
    <property type="entry name" value="ATPase_P-typ_TM_dom_sf"/>
</dbReference>
<accession>A0A919MCR2</accession>
<dbReference type="SUPFAM" id="SSF81653">
    <property type="entry name" value="Calcium ATPase, transduction domain A"/>
    <property type="match status" value="1"/>
</dbReference>
<evidence type="ECO:0000313" key="5">
    <source>
        <dbReference type="Proteomes" id="UP000619479"/>
    </source>
</evidence>
<keyword evidence="2" id="KW-1133">Transmembrane helix</keyword>
<protein>
    <recommendedName>
        <fullName evidence="3">Cation-transporting P-type ATPase N-terminal domain-containing protein</fullName>
    </recommendedName>
</protein>
<comment type="caution">
    <text evidence="4">The sequence shown here is derived from an EMBL/GenBank/DDBJ whole genome shotgun (WGS) entry which is preliminary data.</text>
</comment>
<dbReference type="Pfam" id="PF00122">
    <property type="entry name" value="E1-E2_ATPase"/>
    <property type="match status" value="1"/>
</dbReference>
<comment type="subcellular location">
    <subcellularLocation>
        <location evidence="1">Membrane</location>
        <topology evidence="1">Multi-pass membrane protein</topology>
    </subcellularLocation>
</comment>
<evidence type="ECO:0000256" key="2">
    <source>
        <dbReference type="SAM" id="Phobius"/>
    </source>
</evidence>
<dbReference type="EMBL" id="BOMH01000089">
    <property type="protein sequence ID" value="GID70939.1"/>
    <property type="molecule type" value="Genomic_DNA"/>
</dbReference>
<keyword evidence="2" id="KW-0472">Membrane</keyword>
<keyword evidence="2" id="KW-0812">Transmembrane</keyword>
<dbReference type="Pfam" id="PF00690">
    <property type="entry name" value="Cation_ATPase_N"/>
    <property type="match status" value="1"/>
</dbReference>
<feature type="transmembrane region" description="Helical" evidence="2">
    <location>
        <begin position="69"/>
        <end position="89"/>
    </location>
</feature>
<dbReference type="InterPro" id="IPR059000">
    <property type="entry name" value="ATPase_P-type_domA"/>
</dbReference>
<gene>
    <name evidence="4" type="ORF">Acy02nite_88200</name>
</gene>
<organism evidence="4 5">
    <name type="scientific">Actinoplanes cyaneus</name>
    <dbReference type="NCBI Taxonomy" id="52696"/>
    <lineage>
        <taxon>Bacteria</taxon>
        <taxon>Bacillati</taxon>
        <taxon>Actinomycetota</taxon>
        <taxon>Actinomycetes</taxon>
        <taxon>Micromonosporales</taxon>
        <taxon>Micromonosporaceae</taxon>
        <taxon>Actinoplanes</taxon>
    </lineage>
</organism>
<feature type="domain" description="Cation-transporting P-type ATPase N-terminal" evidence="3">
    <location>
        <begin position="20"/>
        <end position="93"/>
    </location>
</feature>
<sequence length="262" mass="27589">MTTFVKTPATVTAGGDGGGVNPREPLAELYRDLRTSSRGLAGREAARRIVVYGHNELTRRTGRRWPGELLSQFTQPLAILLTVAAGLAWAGGTPALAVAVVAVILLNAGFAFVQEMQAEHAVDVLAAFLPATAQVVRDGVRTEIPARELVPGDVLIVAEGDRVSADARIIEGDITVDLSALTGESMPNARGAEPSEVTGSLPDAHDLVFSGTTAALTATQLAIVAPFPFIVWGVDEAARWVTRRRSLPVIVSASAPQKRETP</sequence>
<dbReference type="InterPro" id="IPR008250">
    <property type="entry name" value="ATPase_P-typ_transduc_dom_A_sf"/>
</dbReference>
<dbReference type="RefSeq" id="WP_203755427.1">
    <property type="nucleotide sequence ID" value="NZ_BAAAUC010000082.1"/>
</dbReference>
<dbReference type="AlphaFoldDB" id="A0A919MCR2"/>
<name>A0A919MCR2_9ACTN</name>
<reference evidence="4" key="1">
    <citation type="submission" date="2021-01" db="EMBL/GenBank/DDBJ databases">
        <title>Whole genome shotgun sequence of Actinoplanes cyaneus NBRC 14990.</title>
        <authorList>
            <person name="Komaki H."/>
            <person name="Tamura T."/>
        </authorList>
    </citation>
    <scope>NUCLEOTIDE SEQUENCE</scope>
    <source>
        <strain evidence="4">NBRC 14990</strain>
    </source>
</reference>
<keyword evidence="5" id="KW-1185">Reference proteome</keyword>
<dbReference type="Proteomes" id="UP000619479">
    <property type="component" value="Unassembled WGS sequence"/>
</dbReference>
<proteinExistence type="predicted"/>
<dbReference type="InterPro" id="IPR004014">
    <property type="entry name" value="ATPase_P-typ_cation-transptr_N"/>
</dbReference>
<dbReference type="Gene3D" id="2.70.150.10">
    <property type="entry name" value="Calcium-transporting ATPase, cytoplasmic transduction domain A"/>
    <property type="match status" value="1"/>
</dbReference>
<dbReference type="SUPFAM" id="SSF81665">
    <property type="entry name" value="Calcium ATPase, transmembrane domain M"/>
    <property type="match status" value="1"/>
</dbReference>
<evidence type="ECO:0000313" key="4">
    <source>
        <dbReference type="EMBL" id="GID70939.1"/>
    </source>
</evidence>
<dbReference type="Gene3D" id="1.20.1110.10">
    <property type="entry name" value="Calcium-transporting ATPase, transmembrane domain"/>
    <property type="match status" value="1"/>
</dbReference>